<reference evidence="2 3" key="1">
    <citation type="submission" date="2024-02" db="EMBL/GenBank/DDBJ databases">
        <title>De novo assembly and annotation of 12 fungi associated with fruit tree decline syndrome in Ontario, Canada.</title>
        <authorList>
            <person name="Sulman M."/>
            <person name="Ellouze W."/>
            <person name="Ilyukhin E."/>
        </authorList>
    </citation>
    <scope>NUCLEOTIDE SEQUENCE [LARGE SCALE GENOMIC DNA]</scope>
    <source>
        <strain evidence="2 3">M11/M66-122</strain>
    </source>
</reference>
<evidence type="ECO:0000256" key="1">
    <source>
        <dbReference type="SAM" id="SignalP"/>
    </source>
</evidence>
<protein>
    <recommendedName>
        <fullName evidence="4">Lectin</fullName>
    </recommendedName>
</protein>
<dbReference type="AlphaFoldDB" id="A0AAN9YUA3"/>
<dbReference type="PIRSF" id="PIRSF029958">
    <property type="entry name" value="Necrosis-inducing_protein"/>
    <property type="match status" value="1"/>
</dbReference>
<evidence type="ECO:0000313" key="3">
    <source>
        <dbReference type="Proteomes" id="UP001320420"/>
    </source>
</evidence>
<keyword evidence="3" id="KW-1185">Reference proteome</keyword>
<dbReference type="Proteomes" id="UP001320420">
    <property type="component" value="Unassembled WGS sequence"/>
</dbReference>
<dbReference type="PANTHER" id="PTHR33657:SF6">
    <property type="entry name" value="SECRETED PROTEIN"/>
    <property type="match status" value="1"/>
</dbReference>
<organism evidence="2 3">
    <name type="scientific">Diatrype stigma</name>
    <dbReference type="NCBI Taxonomy" id="117547"/>
    <lineage>
        <taxon>Eukaryota</taxon>
        <taxon>Fungi</taxon>
        <taxon>Dikarya</taxon>
        <taxon>Ascomycota</taxon>
        <taxon>Pezizomycotina</taxon>
        <taxon>Sordariomycetes</taxon>
        <taxon>Xylariomycetidae</taxon>
        <taxon>Xylariales</taxon>
        <taxon>Diatrypaceae</taxon>
        <taxon>Diatrype</taxon>
    </lineage>
</organism>
<sequence length="274" mass="29900">MHQNAASMLAAGAALLLGTLVPTATASPLAGEPLKLYRDLLKRDPPAALPQSASDDELKYQPSLDFDTDGCYNTPAIDANGNVAEGLDHNYTGAADDCHDESDLDNNNVYVRTRCNNGWCAYLYDYYFEKDVAVQHVIDAGGHRNDWEHIAVFVQNGELKVVAASAHGDYDTKSAADVRMDQDTHPKIVYNKDGGSTHAFRFAGEGDDDIENAKGVWFRGALVNWDGFPGSTRDTLSNYDFGSASFALKDDNFKKQLDFARNDQVQGFDSGVDA</sequence>
<evidence type="ECO:0008006" key="4">
    <source>
        <dbReference type="Google" id="ProtNLM"/>
    </source>
</evidence>
<name>A0AAN9YUA3_9PEZI</name>
<dbReference type="EMBL" id="JAKJXP020000022">
    <property type="protein sequence ID" value="KAK7754190.1"/>
    <property type="molecule type" value="Genomic_DNA"/>
</dbReference>
<proteinExistence type="predicted"/>
<feature type="chain" id="PRO_5043008771" description="Lectin" evidence="1">
    <location>
        <begin position="27"/>
        <end position="274"/>
    </location>
</feature>
<comment type="caution">
    <text evidence="2">The sequence shown here is derived from an EMBL/GenBank/DDBJ whole genome shotgun (WGS) entry which is preliminary data.</text>
</comment>
<dbReference type="PANTHER" id="PTHR33657">
    <property type="entry name" value="DOMAIN PROTEIN, PUTATIVE (AFU_ORTHOLOGUE AFUA_5G00600)-RELATED"/>
    <property type="match status" value="1"/>
</dbReference>
<dbReference type="Pfam" id="PF05630">
    <property type="entry name" value="NPP1"/>
    <property type="match status" value="1"/>
</dbReference>
<gene>
    <name evidence="2" type="ORF">SLS62_003767</name>
</gene>
<accession>A0AAN9YUA3</accession>
<evidence type="ECO:0000313" key="2">
    <source>
        <dbReference type="EMBL" id="KAK7754190.1"/>
    </source>
</evidence>
<keyword evidence="1" id="KW-0732">Signal</keyword>
<dbReference type="InterPro" id="IPR008701">
    <property type="entry name" value="NPP1"/>
</dbReference>
<feature type="signal peptide" evidence="1">
    <location>
        <begin position="1"/>
        <end position="26"/>
    </location>
</feature>